<proteinExistence type="predicted"/>
<reference evidence="1" key="1">
    <citation type="submission" date="2022-06" db="EMBL/GenBank/DDBJ databases">
        <title>The First Complete Genome of the Simian Malaria Parasite Plasmodium brasilianum.</title>
        <authorList>
            <person name="Bajic M."/>
            <person name="Ravishankar S."/>
        </authorList>
    </citation>
    <scope>NUCLEOTIDE SEQUENCE</scope>
    <source>
        <strain evidence="1">Bolivian I</strain>
    </source>
</reference>
<dbReference type="EMBL" id="CM043779">
    <property type="protein sequence ID" value="KAI4837205.1"/>
    <property type="molecule type" value="Genomic_DNA"/>
</dbReference>
<name>A0ACB9Y7E6_PLABR</name>
<organism evidence="1 2">
    <name type="scientific">Plasmodium brasilianum</name>
    <dbReference type="NCBI Taxonomy" id="5824"/>
    <lineage>
        <taxon>Eukaryota</taxon>
        <taxon>Sar</taxon>
        <taxon>Alveolata</taxon>
        <taxon>Apicomplexa</taxon>
        <taxon>Aconoidasida</taxon>
        <taxon>Haemosporida</taxon>
        <taxon>Plasmodiidae</taxon>
        <taxon>Plasmodium</taxon>
        <taxon>Plasmodium (Plasmodium)</taxon>
    </lineage>
</organism>
<keyword evidence="2" id="KW-1185">Reference proteome</keyword>
<evidence type="ECO:0000313" key="2">
    <source>
        <dbReference type="Proteomes" id="UP001056978"/>
    </source>
</evidence>
<protein>
    <submittedName>
        <fullName evidence="1">Ribosomal RNA-processing protein 7</fullName>
    </submittedName>
</protein>
<sequence>MKKILKHFRILSVPIEDNPLATINLFIANCKDISEGDNSNGETLCVAALDNIINGEKLKAFFSKFGRIKCFNLIEKAYLSKNFKNFAYCIYLFYEEKNVIEIILAYTVNINEYFKSNIQVPYSIHLEKKKFIYYLKNYYDNHYNLFYGKKVIIKDILNLNKNKGRKKKKRLIDKDGFKIVQNVSDKPEFVNSIFSSTNEKISYLKKKKKVKIHENFYLFRKKDILGNSNNIFTKEKKKKHKK</sequence>
<gene>
    <name evidence="1" type="ORF">MKS88_003675</name>
</gene>
<accession>A0ACB9Y7E6</accession>
<evidence type="ECO:0000313" key="1">
    <source>
        <dbReference type="EMBL" id="KAI4837205.1"/>
    </source>
</evidence>
<comment type="caution">
    <text evidence="1">The sequence shown here is derived from an EMBL/GenBank/DDBJ whole genome shotgun (WGS) entry which is preliminary data.</text>
</comment>
<dbReference type="Proteomes" id="UP001056978">
    <property type="component" value="Chromosome 11"/>
</dbReference>